<reference evidence="10 11" key="2">
    <citation type="submission" date="2018-03" db="EMBL/GenBank/DDBJ databases">
        <title>Draft genome of Pseudomonas putida strain KH-21-114.</title>
        <authorList>
            <person name="Yoshizawa S."/>
            <person name="Khan N.H."/>
            <person name="Nishimura M."/>
            <person name="Chiura H.X."/>
            <person name="Ogura Y."/>
            <person name="Hayashi T."/>
            <person name="Kogure K."/>
        </authorList>
    </citation>
    <scope>NUCLEOTIDE SEQUENCE [LARGE SCALE GENOMIC DNA]</scope>
    <source>
        <strain evidence="10 11">KH-21-114</strain>
    </source>
</reference>
<dbReference type="Proteomes" id="UP000237230">
    <property type="component" value="Unassembled WGS sequence"/>
</dbReference>
<evidence type="ECO:0000256" key="1">
    <source>
        <dbReference type="ARBA" id="ARBA00006811"/>
    </source>
</evidence>
<dbReference type="Pfam" id="PF21431">
    <property type="entry name" value="Col-Pyo_DNase"/>
    <property type="match status" value="1"/>
</dbReference>
<evidence type="ECO:0000256" key="3">
    <source>
        <dbReference type="ARBA" id="ARBA00022722"/>
    </source>
</evidence>
<reference evidence="10 11" key="1">
    <citation type="submission" date="2016-08" db="EMBL/GenBank/DDBJ databases">
        <authorList>
            <person name="Seilhamer J.J."/>
        </authorList>
    </citation>
    <scope>NUCLEOTIDE SEQUENCE [LARGE SCALE GENOMIC DNA]</scope>
    <source>
        <strain evidence="10 11">KH-21-114</strain>
    </source>
</reference>
<dbReference type="InterPro" id="IPR044925">
    <property type="entry name" value="His-Me_finger_sf"/>
</dbReference>
<evidence type="ECO:0000256" key="6">
    <source>
        <dbReference type="ARBA" id="ARBA00023022"/>
    </source>
</evidence>
<dbReference type="GO" id="GO:0016787">
    <property type="term" value="F:hydrolase activity"/>
    <property type="evidence" value="ECO:0007669"/>
    <property type="project" value="UniProtKB-KW"/>
</dbReference>
<dbReference type="SUPFAM" id="SSF54060">
    <property type="entry name" value="His-Me finger endonucleases"/>
    <property type="match status" value="1"/>
</dbReference>
<keyword evidence="2" id="KW-0929">Antimicrobial</keyword>
<comment type="caution">
    <text evidence="10">The sequence shown here is derived from an EMBL/GenBank/DDBJ whole genome shotgun (WGS) entry which is preliminary data.</text>
</comment>
<accession>A0A2S3XAG0</accession>
<dbReference type="InterPro" id="IPR003060">
    <property type="entry name" value="Pyocin_killer"/>
</dbReference>
<name>A0A2S3XAG0_PSEPU</name>
<evidence type="ECO:0000256" key="7">
    <source>
        <dbReference type="ARBA" id="ARBA00023048"/>
    </source>
</evidence>
<dbReference type="GO" id="GO:0042742">
    <property type="term" value="P:defense response to bacterium"/>
    <property type="evidence" value="ECO:0007669"/>
    <property type="project" value="UniProtKB-KW"/>
</dbReference>
<keyword evidence="6" id="KW-0044">Antibiotic</keyword>
<dbReference type="EMBL" id="MINH01000016">
    <property type="protein sequence ID" value="POG12082.1"/>
    <property type="molecule type" value="Genomic_DNA"/>
</dbReference>
<dbReference type="InterPro" id="IPR016128">
    <property type="entry name" value="Pyosin/cloacin_T_dom"/>
</dbReference>
<keyword evidence="5" id="KW-0378">Hydrolase</keyword>
<proteinExistence type="inferred from homology"/>
<keyword evidence="8" id="KW-0175">Coiled coil</keyword>
<evidence type="ECO:0000256" key="5">
    <source>
        <dbReference type="ARBA" id="ARBA00022801"/>
    </source>
</evidence>
<dbReference type="InterPro" id="IPR036302">
    <property type="entry name" value="Pyosin/cloacin_T_dom_sf"/>
</dbReference>
<dbReference type="AlphaFoldDB" id="A0A2S3XAG0"/>
<evidence type="ECO:0000313" key="11">
    <source>
        <dbReference type="Proteomes" id="UP000237230"/>
    </source>
</evidence>
<dbReference type="GO" id="GO:0005102">
    <property type="term" value="F:signaling receptor binding"/>
    <property type="evidence" value="ECO:0007669"/>
    <property type="project" value="InterPro"/>
</dbReference>
<dbReference type="InterPro" id="IPR037146">
    <property type="entry name" value="Colicin/pyocin_DNase_dom_sf"/>
</dbReference>
<dbReference type="PRINTS" id="PR01300">
    <property type="entry name" value="PYOCINKILLER"/>
</dbReference>
<evidence type="ECO:0000256" key="8">
    <source>
        <dbReference type="SAM" id="Coils"/>
    </source>
</evidence>
<evidence type="ECO:0000313" key="10">
    <source>
        <dbReference type="EMBL" id="POG12082.1"/>
    </source>
</evidence>
<sequence>MRLRPPALEQALKSAYHAAYSAQLDEAEIQILQAQIAALHQAIASAEAQAQAQAEAAARAQAELEAAARAEAHARAQALATAQAKAREAAEKAAAQRALAEQVIRQANTYKAPLSELVAKPAIVMATAAAPALQGGVELATAIRTAVLSLGVASIKAVSGSFLAGTFALLYSPKLGNGELQDNYILSTPLTDLNVELDAAAQAAAVERGAIDLPVRMGDKREQIGPTELFAVRTDGAVISSVVPVLAAEFNAQNGQYIVTTDDLPPRTLIWTPAVEPSDSSTTLPATPPHATAMVGPTLEPLEGRIDAYPDLPDVGLDDYVIIFPADSGLPPLYVMFKSPRNLPGVVSGKGQLIQGEFLYDGNREGAPIPAQIASKLRGKKFSSFGAFRRRLWQLIGRSPLFEKQFTLADLLAMRRGLAPVAQKSEQVGSRRKFEIHHMTSIHNGGAVYDVENMLILAPKFHIEAHQKNEL</sequence>
<dbReference type="Pfam" id="PF06958">
    <property type="entry name" value="Pyocin_S"/>
    <property type="match status" value="1"/>
</dbReference>
<gene>
    <name evidence="10" type="ORF">BGP84_02025</name>
</gene>
<dbReference type="Gene3D" id="3.90.540.10">
    <property type="entry name" value="Colicin/pyocin, DNase domain"/>
    <property type="match status" value="1"/>
</dbReference>
<keyword evidence="7" id="KW-0078">Bacteriocin</keyword>
<organism evidence="10 11">
    <name type="scientific">Pseudomonas putida</name>
    <name type="common">Arthrobacter siderocapsulatus</name>
    <dbReference type="NCBI Taxonomy" id="303"/>
    <lineage>
        <taxon>Bacteria</taxon>
        <taxon>Pseudomonadati</taxon>
        <taxon>Pseudomonadota</taxon>
        <taxon>Gammaproteobacteria</taxon>
        <taxon>Pseudomonadales</taxon>
        <taxon>Pseudomonadaceae</taxon>
        <taxon>Pseudomonas</taxon>
    </lineage>
</organism>
<dbReference type="GO" id="GO:0031640">
    <property type="term" value="P:killing of cells of another organism"/>
    <property type="evidence" value="ECO:0007669"/>
    <property type="project" value="UniProtKB-KW"/>
</dbReference>
<keyword evidence="3" id="KW-0540">Nuclease</keyword>
<dbReference type="GO" id="GO:0004519">
    <property type="term" value="F:endonuclease activity"/>
    <property type="evidence" value="ECO:0007669"/>
    <property type="project" value="UniProtKB-KW"/>
</dbReference>
<protein>
    <recommendedName>
        <fullName evidence="9">Pyosin/cloacin translocation domain-containing protein</fullName>
    </recommendedName>
</protein>
<keyword evidence="4" id="KW-0255">Endonuclease</keyword>
<evidence type="ECO:0000256" key="4">
    <source>
        <dbReference type="ARBA" id="ARBA00022759"/>
    </source>
</evidence>
<feature type="coiled-coil region" evidence="8">
    <location>
        <begin position="29"/>
        <end position="77"/>
    </location>
</feature>
<feature type="domain" description="Pyosin/cloacin translocation" evidence="9">
    <location>
        <begin position="203"/>
        <end position="336"/>
    </location>
</feature>
<dbReference type="SUPFAM" id="SSF69369">
    <property type="entry name" value="Cloacin translocation domain"/>
    <property type="match status" value="1"/>
</dbReference>
<evidence type="ECO:0000256" key="2">
    <source>
        <dbReference type="ARBA" id="ARBA00022529"/>
    </source>
</evidence>
<evidence type="ECO:0000259" key="9">
    <source>
        <dbReference type="Pfam" id="PF06958"/>
    </source>
</evidence>
<comment type="similarity">
    <text evidence="1">Belongs to the colicin/pyosin nuclease family.</text>
</comment>
<dbReference type="GO" id="GO:0019835">
    <property type="term" value="P:cytolysis"/>
    <property type="evidence" value="ECO:0007669"/>
    <property type="project" value="InterPro"/>
</dbReference>